<dbReference type="Proteomes" id="UP001595478">
    <property type="component" value="Unassembled WGS sequence"/>
</dbReference>
<proteinExistence type="predicted"/>
<sequence>MTHPRTISTISEFLLHAGTEYMVIDLSRGFHLLDNQEFFEYENNSIAFPRPRQGHAWLCIMFWNKQLNAEHYIWYIKIPVDEHSLLVSAARDQFLQIVVTSLGQAADNQKSLERGLPDNPFVFTPSQQMRANCSALLKQALLNKEGNFNAETLKAYPAYTYLNAPRESTWEYLSIQNIADLLVFAEQADIRSALIQNVKHYSLQVLNCILGSLECVNLTKDLSDCLIALSKENIQQSTTILRALAKSDTPSVETLISDILVKSPTLDLETLVVIAGRHWQVLSQKPVLRQYMKHVVSFCADFSLFKGIYADLVQIPNLRPYILDYLKEPKLSEIEQQAIAQLVESTGKP</sequence>
<evidence type="ECO:0000313" key="1">
    <source>
        <dbReference type="EMBL" id="MFC3121916.1"/>
    </source>
</evidence>
<dbReference type="InterPro" id="IPR021936">
    <property type="entry name" value="DUF3549"/>
</dbReference>
<dbReference type="RefSeq" id="WP_376920046.1">
    <property type="nucleotide sequence ID" value="NZ_JBHRSW010000015.1"/>
</dbReference>
<organism evidence="1 2">
    <name type="scientific">Agaribacter flavus</name>
    <dbReference type="NCBI Taxonomy" id="1902781"/>
    <lineage>
        <taxon>Bacteria</taxon>
        <taxon>Pseudomonadati</taxon>
        <taxon>Pseudomonadota</taxon>
        <taxon>Gammaproteobacteria</taxon>
        <taxon>Alteromonadales</taxon>
        <taxon>Alteromonadaceae</taxon>
        <taxon>Agaribacter</taxon>
    </lineage>
</organism>
<comment type="caution">
    <text evidence="1">The sequence shown here is derived from an EMBL/GenBank/DDBJ whole genome shotgun (WGS) entry which is preliminary data.</text>
</comment>
<dbReference type="EMBL" id="JBHRSW010000015">
    <property type="protein sequence ID" value="MFC3121916.1"/>
    <property type="molecule type" value="Genomic_DNA"/>
</dbReference>
<reference evidence="2" key="1">
    <citation type="journal article" date="2019" name="Int. J. Syst. Evol. Microbiol.">
        <title>The Global Catalogue of Microorganisms (GCM) 10K type strain sequencing project: providing services to taxonomists for standard genome sequencing and annotation.</title>
        <authorList>
            <consortium name="The Broad Institute Genomics Platform"/>
            <consortium name="The Broad Institute Genome Sequencing Center for Infectious Disease"/>
            <person name="Wu L."/>
            <person name="Ma J."/>
        </authorList>
    </citation>
    <scope>NUCLEOTIDE SEQUENCE [LARGE SCALE GENOMIC DNA]</scope>
    <source>
        <strain evidence="2">KCTC 52473</strain>
    </source>
</reference>
<keyword evidence="2" id="KW-1185">Reference proteome</keyword>
<dbReference type="Pfam" id="PF12069">
    <property type="entry name" value="DUF3549"/>
    <property type="match status" value="1"/>
</dbReference>
<name>A0ABV7FTW6_9ALTE</name>
<evidence type="ECO:0000313" key="2">
    <source>
        <dbReference type="Proteomes" id="UP001595478"/>
    </source>
</evidence>
<gene>
    <name evidence="1" type="ORF">ACFOHL_09815</name>
</gene>
<protein>
    <submittedName>
        <fullName evidence="1">DUF3549 family protein</fullName>
    </submittedName>
</protein>
<accession>A0ABV7FTW6</accession>